<evidence type="ECO:0000313" key="1">
    <source>
        <dbReference type="EMBL" id="CAC5420053.1"/>
    </source>
</evidence>
<dbReference type="OrthoDB" id="10608240at2759"/>
<protein>
    <submittedName>
        <fullName evidence="1">Uncharacterized protein</fullName>
    </submittedName>
</protein>
<accession>A0A6J8EJB2</accession>
<organism evidence="1 2">
    <name type="scientific">Mytilus coruscus</name>
    <name type="common">Sea mussel</name>
    <dbReference type="NCBI Taxonomy" id="42192"/>
    <lineage>
        <taxon>Eukaryota</taxon>
        <taxon>Metazoa</taxon>
        <taxon>Spiralia</taxon>
        <taxon>Lophotrochozoa</taxon>
        <taxon>Mollusca</taxon>
        <taxon>Bivalvia</taxon>
        <taxon>Autobranchia</taxon>
        <taxon>Pteriomorphia</taxon>
        <taxon>Mytilida</taxon>
        <taxon>Mytiloidea</taxon>
        <taxon>Mytilidae</taxon>
        <taxon>Mytilinae</taxon>
        <taxon>Mytilus</taxon>
    </lineage>
</organism>
<proteinExistence type="predicted"/>
<name>A0A6J8EJB2_MYTCO</name>
<sequence>MQGKINTLNKKLADTEQSQDNLRMFVQLKHTTEKSKRSILTNGMVESTRLAVEAPENDSDEDLPRIGCVTHKFNRVNITTGFLHEFIAGYMCVECGVEKYEDPFDSQDFNNWNAGKTHHRTSKSKIEDAVSRALDDDDISDIEFTGIVKCLNFYYDEKQHLRQPRKDLAP</sequence>
<keyword evidence="2" id="KW-1185">Reference proteome</keyword>
<dbReference type="EMBL" id="CACVKT020009075">
    <property type="protein sequence ID" value="CAC5420053.1"/>
    <property type="molecule type" value="Genomic_DNA"/>
</dbReference>
<evidence type="ECO:0000313" key="2">
    <source>
        <dbReference type="Proteomes" id="UP000507470"/>
    </source>
</evidence>
<gene>
    <name evidence="1" type="ORF">MCOR_52320</name>
</gene>
<dbReference type="Proteomes" id="UP000507470">
    <property type="component" value="Unassembled WGS sequence"/>
</dbReference>
<dbReference type="AlphaFoldDB" id="A0A6J8EJB2"/>
<reference evidence="1 2" key="1">
    <citation type="submission" date="2020-06" db="EMBL/GenBank/DDBJ databases">
        <authorList>
            <person name="Li R."/>
            <person name="Bekaert M."/>
        </authorList>
    </citation>
    <scope>NUCLEOTIDE SEQUENCE [LARGE SCALE GENOMIC DNA]</scope>
    <source>
        <strain evidence="2">wild</strain>
    </source>
</reference>